<feature type="region of interest" description="Disordered" evidence="1">
    <location>
        <begin position="474"/>
        <end position="543"/>
    </location>
</feature>
<proteinExistence type="predicted"/>
<protein>
    <recommendedName>
        <fullName evidence="4">Portal protein</fullName>
    </recommendedName>
</protein>
<dbReference type="RefSeq" id="WP_344543044.1">
    <property type="nucleotide sequence ID" value="NZ_BAAATM010000022.1"/>
</dbReference>
<dbReference type="InterPro" id="IPR009279">
    <property type="entry name" value="Portal_Mu"/>
</dbReference>
<feature type="region of interest" description="Disordered" evidence="1">
    <location>
        <begin position="1"/>
        <end position="22"/>
    </location>
</feature>
<feature type="compositionally biased region" description="Low complexity" evidence="1">
    <location>
        <begin position="474"/>
        <end position="484"/>
    </location>
</feature>
<evidence type="ECO:0000313" key="3">
    <source>
        <dbReference type="Proteomes" id="UP001501095"/>
    </source>
</evidence>
<comment type="caution">
    <text evidence="2">The sequence shown here is derived from an EMBL/GenBank/DDBJ whole genome shotgun (WGS) entry which is preliminary data.</text>
</comment>
<dbReference type="EMBL" id="BAAATM010000022">
    <property type="protein sequence ID" value="GAA2555097.1"/>
    <property type="molecule type" value="Genomic_DNA"/>
</dbReference>
<feature type="compositionally biased region" description="Polar residues" evidence="1">
    <location>
        <begin position="525"/>
        <end position="543"/>
    </location>
</feature>
<dbReference type="InterPro" id="IPR036086">
    <property type="entry name" value="ParB/Sulfiredoxin_sf"/>
</dbReference>
<evidence type="ECO:0000256" key="1">
    <source>
        <dbReference type="SAM" id="MobiDB-lite"/>
    </source>
</evidence>
<dbReference type="Proteomes" id="UP001501095">
    <property type="component" value="Unassembled WGS sequence"/>
</dbReference>
<reference evidence="2 3" key="1">
    <citation type="journal article" date="2019" name="Int. J. Syst. Evol. Microbiol.">
        <title>The Global Catalogue of Microorganisms (GCM) 10K type strain sequencing project: providing services to taxonomists for standard genome sequencing and annotation.</title>
        <authorList>
            <consortium name="The Broad Institute Genomics Platform"/>
            <consortium name="The Broad Institute Genome Sequencing Center for Infectious Disease"/>
            <person name="Wu L."/>
            <person name="Ma J."/>
        </authorList>
    </citation>
    <scope>NUCLEOTIDE SEQUENCE [LARGE SCALE GENOMIC DNA]</scope>
    <source>
        <strain evidence="2 3">JCM 6924</strain>
    </source>
</reference>
<name>A0ABN3P3Q7_9ACTN</name>
<evidence type="ECO:0008006" key="4">
    <source>
        <dbReference type="Google" id="ProtNLM"/>
    </source>
</evidence>
<dbReference type="Pfam" id="PF06074">
    <property type="entry name" value="Portal_Mu"/>
    <property type="match status" value="1"/>
</dbReference>
<organism evidence="2 3">
    <name type="scientific">Streptomyces levis</name>
    <dbReference type="NCBI Taxonomy" id="285566"/>
    <lineage>
        <taxon>Bacteria</taxon>
        <taxon>Bacillati</taxon>
        <taxon>Actinomycetota</taxon>
        <taxon>Actinomycetes</taxon>
        <taxon>Kitasatosporales</taxon>
        <taxon>Streptomycetaceae</taxon>
        <taxon>Streptomyces</taxon>
    </lineage>
</organism>
<evidence type="ECO:0000313" key="2">
    <source>
        <dbReference type="EMBL" id="GAA2555097.1"/>
    </source>
</evidence>
<dbReference type="SUPFAM" id="SSF110849">
    <property type="entry name" value="ParB/Sulfiredoxin"/>
    <property type="match status" value="1"/>
</dbReference>
<gene>
    <name evidence="2" type="ORF">GCM10010423_65340</name>
</gene>
<keyword evidence="3" id="KW-1185">Reference proteome</keyword>
<sequence length="672" mass="75938">MSTEKVDLSKAGGRPKTTGAPIGLTGLVHQAGQVQEEFLPQLRGQKAVQTYKEMSDNDPIVASMLFAIDMFLRKVEWRVQPAGEDEKSKQDAKFLEECKDDMSTTWPDFISEVNTMLSFGWSYFEILYKRRSTAFHANTGNQRSKYNDNKIGWRKFDPRSQDSLDRWVFDAEGGIMGMVQRPAPDYNERFIPIGKSLLFRTTSRKNNPEGRSVLRAAYRPWYFKKRIEEIEGVGVERDLAGLPMATVPARFLSADATEQEKAMVNGIRQLVSNVRRDRQEGVIWPQDWDEKNNPQYSFQLLNSGGTRQFDTTSIITRYEQRMAMTVLADFILTGHDSTGSFALATSKSGMFQASLGAWLDIIKDTLNNYAVPRLFRLNGVEGPYPTFEHDHVQQPSLADLATFVAALAGAGAQLFPDTELENHFRSLAQLPVREDKDTDSQAEQDLRNSRLAAEIEQNRATEKQAKNPQLFQQIQGMQRQQQMQTKATMGKDPNSKPGAPTKTTGAVKSKLPPQQRRDTRGARVASNTIQKSSVHAKQDPSSEYMKNTLAQTYPKEVLDWVDEAVWYGPLDVNLDQVQMARRPGGRDMSKVVDMAKKIDSGDTEDFDPVVLVMTPDFKDGEGKLKIADGYHRTLGYQHSNQDNIPAYVGIVQEKNGPWDREMHDAKLNKRDE</sequence>
<accession>A0ABN3P3Q7</accession>